<feature type="region of interest" description="Disordered" evidence="1">
    <location>
        <begin position="528"/>
        <end position="561"/>
    </location>
</feature>
<feature type="region of interest" description="Disordered" evidence="1">
    <location>
        <begin position="745"/>
        <end position="796"/>
    </location>
</feature>
<feature type="compositionally biased region" description="Basic and acidic residues" evidence="1">
    <location>
        <begin position="861"/>
        <end position="879"/>
    </location>
</feature>
<feature type="region of interest" description="Disordered" evidence="1">
    <location>
        <begin position="628"/>
        <end position="702"/>
    </location>
</feature>
<dbReference type="Proteomes" id="UP000218209">
    <property type="component" value="Unassembled WGS sequence"/>
</dbReference>
<accession>A0A1X6PH02</accession>
<feature type="compositionally biased region" description="Polar residues" evidence="1">
    <location>
        <begin position="846"/>
        <end position="855"/>
    </location>
</feature>
<feature type="region of interest" description="Disordered" evidence="1">
    <location>
        <begin position="292"/>
        <end position="319"/>
    </location>
</feature>
<feature type="compositionally biased region" description="Low complexity" evidence="1">
    <location>
        <begin position="148"/>
        <end position="157"/>
    </location>
</feature>
<gene>
    <name evidence="2" type="ORF">BU14_0058s0070</name>
</gene>
<feature type="region of interest" description="Disordered" evidence="1">
    <location>
        <begin position="578"/>
        <end position="614"/>
    </location>
</feature>
<feature type="compositionally biased region" description="Basic residues" evidence="1">
    <location>
        <begin position="584"/>
        <end position="595"/>
    </location>
</feature>
<evidence type="ECO:0000313" key="2">
    <source>
        <dbReference type="EMBL" id="OSX80159.1"/>
    </source>
</evidence>
<sequence length="899" mass="90511">MVEPEPSPVAEPELTKTERRLYVSFFDNLGISDEKQIAFLATLLRNVFEASSKLDSHLAPHGAALHSAVSRMQVSDNPRDAPTHRWIRVVDRLGFFSDTNSHAERIVNVGLSFAYRHLEVDALAEANAMLLRQVQPAATAAAEENPDGGATAALTRAGQGGGGGSMGGGGGGGGGTGAESEGLPPIDAPMEQDEADDDERALPPGGMAFSNLPPLSGLGAGNVAGLAHPAAASAGGSIVTAFTTTRARAVGGTPTGGVTDQEEPLPPGAVVFAPSNAAAAAVLHAGGQAASAADVTPNTGGGGGDAEEEEDHVGSGSTIPPHVIYDRQPTVVPNEAAVKLVESVLEGVQDRSDGISVLRQLLDDSVLVLGRSSSRPATKPNGKVWPSGVKGDRMALARRTDGWWPQWRAPQDLPNSIPPVGTVAYAFNRNRASASSRWVILIDMGGINDTIKGLSIRSARYFPKDALVPVEKVQRLWGKAPMRFPVVVAWYGTTLADLAAAGRATIPKNTSLLSASCHEFNTSGIAAPAAPTGLLGGPPDGSPAAQQLPDHPRDSDAEPDHLSQQYAEMEVALASEDLEIKTQNRAHRARVRNAKTRASTTAARAAAPVARSTPGANVVVARPAAAASSVTAPSSSTAPASTGPTRLPARPRARSGGTSAPLRPAKRPRTSASQVLAGGSSAAAAPAGQSAGAAPGAGSASVVGGSGGVPVGAATGGTSATVAGGPVGNSAALVRLVVAPTAAPPGGATGAVPRPRPPRVPVHGGAGPVGPPAGGGRPPIATVAVPRTGTPSAPDAGNLALVGGGCDVVAASNSAEPPPVSVSAPLSPLLYSSASVLSGSPAVDTSVISAPSGSRSAAEFAEEHRQRRARVESDLRDAQASRSAVLSDRHESWTGGKDA</sequence>
<proteinExistence type="predicted"/>
<feature type="compositionally biased region" description="Low complexity" evidence="1">
    <location>
        <begin position="628"/>
        <end position="645"/>
    </location>
</feature>
<dbReference type="AlphaFoldDB" id="A0A1X6PH02"/>
<reference evidence="2 3" key="1">
    <citation type="submission" date="2017-03" db="EMBL/GenBank/DDBJ databases">
        <title>WGS assembly of Porphyra umbilicalis.</title>
        <authorList>
            <person name="Brawley S.H."/>
            <person name="Blouin N.A."/>
            <person name="Ficko-Blean E."/>
            <person name="Wheeler G.L."/>
            <person name="Lohr M."/>
            <person name="Goodson H.V."/>
            <person name="Jenkins J.W."/>
            <person name="Blaby-Haas C.E."/>
            <person name="Helliwell K.E."/>
            <person name="Chan C."/>
            <person name="Marriage T."/>
            <person name="Bhattacharya D."/>
            <person name="Klein A.S."/>
            <person name="Badis Y."/>
            <person name="Brodie J."/>
            <person name="Cao Y."/>
            <person name="Collen J."/>
            <person name="Dittami S.M."/>
            <person name="Gachon C.M."/>
            <person name="Green B.R."/>
            <person name="Karpowicz S."/>
            <person name="Kim J.W."/>
            <person name="Kudahl U."/>
            <person name="Lin S."/>
            <person name="Michel G."/>
            <person name="Mittag M."/>
            <person name="Olson B.J."/>
            <person name="Pangilinan J."/>
            <person name="Peng Y."/>
            <person name="Qiu H."/>
            <person name="Shu S."/>
            <person name="Singer J.T."/>
            <person name="Smith A.G."/>
            <person name="Sprecher B.N."/>
            <person name="Wagner V."/>
            <person name="Wang W."/>
            <person name="Wang Z.-Y."/>
            <person name="Yan J."/>
            <person name="Yarish C."/>
            <person name="Zoeuner-Riek S."/>
            <person name="Zhuang Y."/>
            <person name="Zou Y."/>
            <person name="Lindquist E.A."/>
            <person name="Grimwood J."/>
            <person name="Barry K."/>
            <person name="Rokhsar D.S."/>
            <person name="Schmutz J."/>
            <person name="Stiller J.W."/>
            <person name="Grossman A.R."/>
            <person name="Prochnik S.E."/>
        </authorList>
    </citation>
    <scope>NUCLEOTIDE SEQUENCE [LARGE SCALE GENOMIC DNA]</scope>
    <source>
        <strain evidence="2">4086291</strain>
    </source>
</reference>
<keyword evidence="3" id="KW-1185">Reference proteome</keyword>
<feature type="compositionally biased region" description="Low complexity" evidence="1">
    <location>
        <begin position="671"/>
        <end position="702"/>
    </location>
</feature>
<feature type="compositionally biased region" description="Low complexity" evidence="1">
    <location>
        <begin position="596"/>
        <end position="614"/>
    </location>
</feature>
<feature type="region of interest" description="Disordered" evidence="1">
    <location>
        <begin position="845"/>
        <end position="899"/>
    </location>
</feature>
<feature type="compositionally biased region" description="Gly residues" evidence="1">
    <location>
        <begin position="158"/>
        <end position="177"/>
    </location>
</feature>
<evidence type="ECO:0000313" key="3">
    <source>
        <dbReference type="Proteomes" id="UP000218209"/>
    </source>
</evidence>
<feature type="compositionally biased region" description="Gly residues" evidence="1">
    <location>
        <begin position="764"/>
        <end position="777"/>
    </location>
</feature>
<feature type="compositionally biased region" description="Basic and acidic residues" evidence="1">
    <location>
        <begin position="887"/>
        <end position="899"/>
    </location>
</feature>
<protein>
    <submittedName>
        <fullName evidence="2">Uncharacterized protein</fullName>
    </submittedName>
</protein>
<name>A0A1X6PH02_PORUM</name>
<evidence type="ECO:0000256" key="1">
    <source>
        <dbReference type="SAM" id="MobiDB-lite"/>
    </source>
</evidence>
<dbReference type="EMBL" id="KV918780">
    <property type="protein sequence ID" value="OSX80159.1"/>
    <property type="molecule type" value="Genomic_DNA"/>
</dbReference>
<organism evidence="2 3">
    <name type="scientific">Porphyra umbilicalis</name>
    <name type="common">Purple laver</name>
    <name type="synonym">Red alga</name>
    <dbReference type="NCBI Taxonomy" id="2786"/>
    <lineage>
        <taxon>Eukaryota</taxon>
        <taxon>Rhodophyta</taxon>
        <taxon>Bangiophyceae</taxon>
        <taxon>Bangiales</taxon>
        <taxon>Bangiaceae</taxon>
        <taxon>Porphyra</taxon>
    </lineage>
</organism>
<feature type="region of interest" description="Disordered" evidence="1">
    <location>
        <begin position="141"/>
        <end position="209"/>
    </location>
</feature>
<feature type="compositionally biased region" description="Basic and acidic residues" evidence="1">
    <location>
        <begin position="550"/>
        <end position="561"/>
    </location>
</feature>
<feature type="compositionally biased region" description="Acidic residues" evidence="1">
    <location>
        <begin position="190"/>
        <end position="199"/>
    </location>
</feature>